<accession>A0ABV5B110</accession>
<dbReference type="EMBL" id="JBHILM010000001">
    <property type="protein sequence ID" value="MFB5679382.1"/>
    <property type="molecule type" value="Genomic_DNA"/>
</dbReference>
<feature type="domain" description="VanZ-like" evidence="2">
    <location>
        <begin position="66"/>
        <end position="175"/>
    </location>
</feature>
<dbReference type="PANTHER" id="PTHR36834">
    <property type="entry name" value="MEMBRANE PROTEIN-RELATED"/>
    <property type="match status" value="1"/>
</dbReference>
<sequence length="184" mass="20429">MNTKMRTVTTAGMKTNASGNRNKMKVSVLSLRALLVLYIYVLVKVILFKFHSLDLGFLGGRLLAGLRQPGLISQQLHTGNLVPFREISRSLYSLTDHALFNVFGNVVIFMPLGILLALMFKVKEMPGMKVFICAFALSLCLETAQLLFRIGQFDVDDILLNSAGGLLGFWIYRIIAEPMRSANG</sequence>
<dbReference type="PANTHER" id="PTHR36834:SF1">
    <property type="entry name" value="INTEGRAL MEMBRANE PROTEIN"/>
    <property type="match status" value="1"/>
</dbReference>
<dbReference type="InterPro" id="IPR006976">
    <property type="entry name" value="VanZ-like"/>
</dbReference>
<feature type="transmembrane region" description="Helical" evidence="1">
    <location>
        <begin position="158"/>
        <end position="175"/>
    </location>
</feature>
<dbReference type="RefSeq" id="WP_375523230.1">
    <property type="nucleotide sequence ID" value="NZ_JBHILM010000001.1"/>
</dbReference>
<name>A0ABV5B110_9BACL</name>
<feature type="transmembrane region" description="Helical" evidence="1">
    <location>
        <begin position="29"/>
        <end position="48"/>
    </location>
</feature>
<evidence type="ECO:0000259" key="2">
    <source>
        <dbReference type="Pfam" id="PF04892"/>
    </source>
</evidence>
<keyword evidence="1" id="KW-0472">Membrane</keyword>
<keyword evidence="1" id="KW-0812">Transmembrane</keyword>
<feature type="transmembrane region" description="Helical" evidence="1">
    <location>
        <begin position="130"/>
        <end position="152"/>
    </location>
</feature>
<dbReference type="Pfam" id="PF04892">
    <property type="entry name" value="VanZ"/>
    <property type="match status" value="1"/>
</dbReference>
<protein>
    <submittedName>
        <fullName evidence="3">VanZ family protein</fullName>
    </submittedName>
</protein>
<gene>
    <name evidence="3" type="ORF">ACE3NQ_00470</name>
</gene>
<evidence type="ECO:0000313" key="3">
    <source>
        <dbReference type="EMBL" id="MFB5679382.1"/>
    </source>
</evidence>
<organism evidence="3 4">
    <name type="scientific">Paenibacillus terreus</name>
    <dbReference type="NCBI Taxonomy" id="1387834"/>
    <lineage>
        <taxon>Bacteria</taxon>
        <taxon>Bacillati</taxon>
        <taxon>Bacillota</taxon>
        <taxon>Bacilli</taxon>
        <taxon>Bacillales</taxon>
        <taxon>Paenibacillaceae</taxon>
        <taxon>Paenibacillus</taxon>
    </lineage>
</organism>
<evidence type="ECO:0000313" key="4">
    <source>
        <dbReference type="Proteomes" id="UP001580407"/>
    </source>
</evidence>
<keyword evidence="1" id="KW-1133">Transmembrane helix</keyword>
<evidence type="ECO:0000256" key="1">
    <source>
        <dbReference type="SAM" id="Phobius"/>
    </source>
</evidence>
<proteinExistence type="predicted"/>
<dbReference type="Proteomes" id="UP001580407">
    <property type="component" value="Unassembled WGS sequence"/>
</dbReference>
<dbReference type="InterPro" id="IPR053150">
    <property type="entry name" value="Teicoplanin_resist-assoc"/>
</dbReference>
<feature type="transmembrane region" description="Helical" evidence="1">
    <location>
        <begin position="98"/>
        <end position="118"/>
    </location>
</feature>
<keyword evidence="4" id="KW-1185">Reference proteome</keyword>
<reference evidence="3 4" key="1">
    <citation type="submission" date="2024-09" db="EMBL/GenBank/DDBJ databases">
        <authorList>
            <person name="Ruan L."/>
        </authorList>
    </citation>
    <scope>NUCLEOTIDE SEQUENCE [LARGE SCALE GENOMIC DNA]</scope>
    <source>
        <strain evidence="3 4">D33</strain>
    </source>
</reference>
<comment type="caution">
    <text evidence="3">The sequence shown here is derived from an EMBL/GenBank/DDBJ whole genome shotgun (WGS) entry which is preliminary data.</text>
</comment>